<dbReference type="Proteomes" id="UP000789759">
    <property type="component" value="Unassembled WGS sequence"/>
</dbReference>
<dbReference type="SMART" id="SM00498">
    <property type="entry name" value="FH2"/>
    <property type="match status" value="1"/>
</dbReference>
<dbReference type="Gene3D" id="1.20.58.630">
    <property type="match status" value="1"/>
</dbReference>
<feature type="compositionally biased region" description="Polar residues" evidence="3">
    <location>
        <begin position="34"/>
        <end position="53"/>
    </location>
</feature>
<dbReference type="GO" id="GO:0015629">
    <property type="term" value="C:actin cytoskeleton"/>
    <property type="evidence" value="ECO:0007669"/>
    <property type="project" value="UniProtKB-ARBA"/>
</dbReference>
<dbReference type="PROSITE" id="PS51444">
    <property type="entry name" value="FH2"/>
    <property type="match status" value="1"/>
</dbReference>
<dbReference type="GO" id="GO:0043332">
    <property type="term" value="C:mating projection tip"/>
    <property type="evidence" value="ECO:0007669"/>
    <property type="project" value="TreeGrafter"/>
</dbReference>
<evidence type="ECO:0000259" key="5">
    <source>
        <dbReference type="PROSITE" id="PS51444"/>
    </source>
</evidence>
<dbReference type="InterPro" id="IPR051661">
    <property type="entry name" value="Actin_filament_regulator"/>
</dbReference>
<dbReference type="OrthoDB" id="1104827at2759"/>
<feature type="region of interest" description="Disordered" evidence="3">
    <location>
        <begin position="121"/>
        <end position="140"/>
    </location>
</feature>
<dbReference type="GO" id="GO:0051016">
    <property type="term" value="P:barbed-end actin filament capping"/>
    <property type="evidence" value="ECO:0007669"/>
    <property type="project" value="TreeGrafter"/>
</dbReference>
<dbReference type="SUPFAM" id="SSF48371">
    <property type="entry name" value="ARM repeat"/>
    <property type="match status" value="1"/>
</dbReference>
<dbReference type="SUPFAM" id="SSF101447">
    <property type="entry name" value="Formin homology 2 domain (FH2 domain)"/>
    <property type="match status" value="1"/>
</dbReference>
<dbReference type="InterPro" id="IPR010472">
    <property type="entry name" value="FH3_dom"/>
</dbReference>
<feature type="coiled-coil region" evidence="2">
    <location>
        <begin position="460"/>
        <end position="557"/>
    </location>
</feature>
<dbReference type="PANTHER" id="PTHR47102:SF2">
    <property type="entry name" value="PROTEIN BNI1"/>
    <property type="match status" value="1"/>
</dbReference>
<feature type="domain" description="FH2" evidence="5">
    <location>
        <begin position="883"/>
        <end position="1287"/>
    </location>
</feature>
<dbReference type="GO" id="GO:0051017">
    <property type="term" value="P:actin filament bundle assembly"/>
    <property type="evidence" value="ECO:0007669"/>
    <property type="project" value="TreeGrafter"/>
</dbReference>
<dbReference type="GO" id="GO:0031267">
    <property type="term" value="F:small GTPase binding"/>
    <property type="evidence" value="ECO:0007669"/>
    <property type="project" value="InterPro"/>
</dbReference>
<dbReference type="InterPro" id="IPR016024">
    <property type="entry name" value="ARM-type_fold"/>
</dbReference>
<dbReference type="SMART" id="SM01140">
    <property type="entry name" value="Drf_GBD"/>
    <property type="match status" value="1"/>
</dbReference>
<feature type="region of interest" description="Disordered" evidence="3">
    <location>
        <begin position="659"/>
        <end position="885"/>
    </location>
</feature>
<keyword evidence="2" id="KW-0175">Coiled coil</keyword>
<dbReference type="InterPro" id="IPR014768">
    <property type="entry name" value="GBD/FH3_dom"/>
</dbReference>
<dbReference type="EMBL" id="CAJVQA010000721">
    <property type="protein sequence ID" value="CAG8488017.1"/>
    <property type="molecule type" value="Genomic_DNA"/>
</dbReference>
<feature type="region of interest" description="Disordered" evidence="3">
    <location>
        <begin position="1"/>
        <end position="106"/>
    </location>
</feature>
<evidence type="ECO:0000259" key="4">
    <source>
        <dbReference type="PROSITE" id="PS51232"/>
    </source>
</evidence>
<protein>
    <submittedName>
        <fullName evidence="6">21179_t:CDS:1</fullName>
    </submittedName>
</protein>
<feature type="compositionally biased region" description="Pro residues" evidence="3">
    <location>
        <begin position="856"/>
        <end position="871"/>
    </location>
</feature>
<accession>A0A9N8WG69</accession>
<dbReference type="InterPro" id="IPR011989">
    <property type="entry name" value="ARM-like"/>
</dbReference>
<dbReference type="Pfam" id="PF06371">
    <property type="entry name" value="Drf_GBD"/>
    <property type="match status" value="2"/>
</dbReference>
<dbReference type="GO" id="GO:1903475">
    <property type="term" value="P:mitotic actomyosin contractile ring assembly"/>
    <property type="evidence" value="ECO:0007669"/>
    <property type="project" value="TreeGrafter"/>
</dbReference>
<evidence type="ECO:0000313" key="7">
    <source>
        <dbReference type="Proteomes" id="UP000789759"/>
    </source>
</evidence>
<reference evidence="6" key="1">
    <citation type="submission" date="2021-06" db="EMBL/GenBank/DDBJ databases">
        <authorList>
            <person name="Kallberg Y."/>
            <person name="Tangrot J."/>
            <person name="Rosling A."/>
        </authorList>
    </citation>
    <scope>NUCLEOTIDE SEQUENCE</scope>
    <source>
        <strain evidence="6">FL966</strain>
    </source>
</reference>
<dbReference type="GO" id="GO:0032153">
    <property type="term" value="C:cell division site"/>
    <property type="evidence" value="ECO:0007669"/>
    <property type="project" value="UniProtKB-ARBA"/>
</dbReference>
<organism evidence="6 7">
    <name type="scientific">Cetraspora pellucida</name>
    <dbReference type="NCBI Taxonomy" id="1433469"/>
    <lineage>
        <taxon>Eukaryota</taxon>
        <taxon>Fungi</taxon>
        <taxon>Fungi incertae sedis</taxon>
        <taxon>Mucoromycota</taxon>
        <taxon>Glomeromycotina</taxon>
        <taxon>Glomeromycetes</taxon>
        <taxon>Diversisporales</taxon>
        <taxon>Gigasporaceae</taxon>
        <taxon>Cetraspora</taxon>
    </lineage>
</organism>
<feature type="region of interest" description="Disordered" evidence="3">
    <location>
        <begin position="1366"/>
        <end position="1386"/>
    </location>
</feature>
<proteinExistence type="inferred from homology"/>
<dbReference type="Pfam" id="PF06367">
    <property type="entry name" value="Drf_FH3"/>
    <property type="match status" value="1"/>
</dbReference>
<dbReference type="Pfam" id="PF02181">
    <property type="entry name" value="FH2"/>
    <property type="match status" value="1"/>
</dbReference>
<name>A0A9N8WG69_9GLOM</name>
<dbReference type="InterPro" id="IPR010473">
    <property type="entry name" value="GTPase-bd"/>
</dbReference>
<dbReference type="Gene3D" id="6.10.30.50">
    <property type="match status" value="1"/>
</dbReference>
<dbReference type="GO" id="GO:0005938">
    <property type="term" value="C:cell cortex"/>
    <property type="evidence" value="ECO:0007669"/>
    <property type="project" value="UniProtKB-ARBA"/>
</dbReference>
<dbReference type="SMART" id="SM01139">
    <property type="entry name" value="Drf_FH3"/>
    <property type="match status" value="1"/>
</dbReference>
<dbReference type="PANTHER" id="PTHR47102">
    <property type="entry name" value="PROTEIN BNI1"/>
    <property type="match status" value="1"/>
</dbReference>
<comment type="caution">
    <text evidence="6">The sequence shown here is derived from an EMBL/GenBank/DDBJ whole genome shotgun (WGS) entry which is preliminary data.</text>
</comment>
<dbReference type="PROSITE" id="PS51232">
    <property type="entry name" value="GBD_FH3"/>
    <property type="match status" value="1"/>
</dbReference>
<evidence type="ECO:0000256" key="2">
    <source>
        <dbReference type="SAM" id="Coils"/>
    </source>
</evidence>
<dbReference type="InterPro" id="IPR042201">
    <property type="entry name" value="FH2_Formin_sf"/>
</dbReference>
<gene>
    <name evidence="6" type="ORF">CPELLU_LOCUS1840</name>
</gene>
<feature type="region of interest" description="Disordered" evidence="3">
    <location>
        <begin position="1321"/>
        <end position="1347"/>
    </location>
</feature>
<dbReference type="Gene3D" id="1.20.58.2220">
    <property type="entry name" value="Formin, FH2 domain"/>
    <property type="match status" value="1"/>
</dbReference>
<dbReference type="InterPro" id="IPR015425">
    <property type="entry name" value="FH2_Formin"/>
</dbReference>
<feature type="compositionally biased region" description="Polar residues" evidence="3">
    <location>
        <begin position="661"/>
        <end position="695"/>
    </location>
</feature>
<feature type="compositionally biased region" description="Low complexity" evidence="3">
    <location>
        <begin position="720"/>
        <end position="743"/>
    </location>
</feature>
<dbReference type="Gene3D" id="1.25.10.10">
    <property type="entry name" value="Leucine-rich Repeat Variant"/>
    <property type="match status" value="2"/>
</dbReference>
<dbReference type="GO" id="GO:0003779">
    <property type="term" value="F:actin binding"/>
    <property type="evidence" value="ECO:0007669"/>
    <property type="project" value="InterPro"/>
</dbReference>
<feature type="compositionally biased region" description="Pro residues" evidence="3">
    <location>
        <begin position="758"/>
        <end position="848"/>
    </location>
</feature>
<keyword evidence="7" id="KW-1185">Reference proteome</keyword>
<feature type="compositionally biased region" description="Polar residues" evidence="3">
    <location>
        <begin position="702"/>
        <end position="719"/>
    </location>
</feature>
<comment type="similarity">
    <text evidence="1">Belongs to the formin homology family. BNI1 subfamily.</text>
</comment>
<feature type="compositionally biased region" description="Basic and acidic residues" evidence="3">
    <location>
        <begin position="1"/>
        <end position="26"/>
    </location>
</feature>
<feature type="domain" description="GBD/FH3" evidence="4">
    <location>
        <begin position="136"/>
        <end position="558"/>
    </location>
</feature>
<evidence type="ECO:0000313" key="6">
    <source>
        <dbReference type="EMBL" id="CAG8488017.1"/>
    </source>
</evidence>
<evidence type="ECO:0000256" key="1">
    <source>
        <dbReference type="ARBA" id="ARBA00037935"/>
    </source>
</evidence>
<feature type="compositionally biased region" description="Polar residues" evidence="3">
    <location>
        <begin position="60"/>
        <end position="106"/>
    </location>
</feature>
<evidence type="ECO:0000256" key="3">
    <source>
        <dbReference type="SAM" id="MobiDB-lite"/>
    </source>
</evidence>
<sequence>MKNIFKEKSKNKKQPVELRNPPRYDNTRPPLPSPNHSYNNPSFPAQQSQNHQYQFHPDHYTSQPYTQSSSITSQYENYGNPHSRTSSGDYTPSLGHSTFSETSTRSIDSVRTSAAFSSIDLPGWVGGHHRGDKNEPTRPSDEEIERLFLNMMRKLDLGNLSEAMLSMPIENKWTLIKNNMLTEEKTHSATSKDNPVNNAGNPNTPEYYLKKIMDGTITFRHMNSLSVALRTFPITLDADLQMEYEIIKCLKSLLNNRWGAQEALTHPSCIHSITFSLVSPQLNTRKLVAEVLSFFCYCEIPTGHTLVLEGFDQHQRFLNEHGRFDAWMRVLENTIDGRGRYGSLVDASEEFKKGGIGMDSSLMEYVLANMILVNSIIGVCDDVEIRVHLRNQLHACGLTRIIDKMKALNYELINRQISKFERESELDYEEVVLDRHGLDQDWSQSVGLTVSQVLAKMVDQDKLNAALQEAEEAKAALAKVLREKQEFTSKQEVSSDTGGELKNKIESLEELLRISRHTIKTLQQRNADLEASYREKLAELTVQLRELETIIKEQQGHGTDTTVDRTELIKQLERMQKIRETERILEGDRKVWTPPSFGDLKMPDANEYIGNLSSQSAVPQYPDYDKANFTGGFRIPEQPPRMDADVLKELKQRHDGIFGHTSASEHSNEQSQHPPASISQTSSTPDVTSKIQQPQPSLPAESGSTVSQTTDLQTTELENSSSQPSAASPSVSSKMTSPSQSSNIPPPPPPLVTQSSNIPPPPPPPATQSSNIPPPPPPPPFTQSSNIPPPPPPPATQSSNIPPPPPPPGKTGGPPPPPPPPSKTGGPPPPPPPPGKVGGPPPPPPPPGGKARGAGGPPPPPGKAGGPPPPGGFRAQATSNNRKEVPYMTMKKLKQLQWDKINYLSINKTFWGQGNLSDEELIKLLGGESDVFGNIEQLFEAYEAKERKKVEKKEEISVLDPKRAYNINVALGRYKDVSFVEIHQKIVGFDTLFCTENLLNQLMLYIPTPEERGKLSVYKDGPEDMLENLARADRFFVEVMKIHRYEQRLKFMYFYVTFDEKFRDLERDIVSVLNASIALKESEHFKELLNLILLIGNYMNGSGNKGGAYGFKIQSINKLVDTKAAKSSSITLLHFLADTVETKLPNMLSFVDEIAECGSACRVSQQEMTNEYRQMGTLLNDLAIELQKHFGDEVELENNDKFPEIMKEFVVMSQKKFEDLQMEYTSMEVAYKDVVAYYGEDSKNTKPDEFFGIFKTFLTSFERVRTDNKAIKDRELAAKKRKEEIEQRKKLANKPSTGVQMTAQLNPSDEKHLMDNLLEKLRDGGDLETRAKRRGGKGDKEGGDLRVSRSMSIAIRAEDILKRLKEDSGNVPLPPLPEMPKEIVAE</sequence>